<evidence type="ECO:0000313" key="2">
    <source>
        <dbReference type="EMBL" id="MDQ0291677.1"/>
    </source>
</evidence>
<comment type="caution">
    <text evidence="2">The sequence shown here is derived from an EMBL/GenBank/DDBJ whole genome shotgun (WGS) entry which is preliminary data.</text>
</comment>
<dbReference type="Proteomes" id="UP001238163">
    <property type="component" value="Unassembled WGS sequence"/>
</dbReference>
<organism evidence="2 3">
    <name type="scientific">Oligosphaera ethanolica</name>
    <dbReference type="NCBI Taxonomy" id="760260"/>
    <lineage>
        <taxon>Bacteria</taxon>
        <taxon>Pseudomonadati</taxon>
        <taxon>Lentisphaerota</taxon>
        <taxon>Oligosphaeria</taxon>
        <taxon>Oligosphaerales</taxon>
        <taxon>Oligosphaeraceae</taxon>
        <taxon>Oligosphaera</taxon>
    </lineage>
</organism>
<dbReference type="GO" id="GO:0019262">
    <property type="term" value="P:N-acetylneuraminate catabolic process"/>
    <property type="evidence" value="ECO:0007669"/>
    <property type="project" value="TreeGrafter"/>
</dbReference>
<sequence>MSLAIYANAEQCGVAAGQYGAQRLREVQARRGEANIIVATGASQFVMLATLAAAPGIDWSKVTLFHLDEYVGLPETHPASFRKYIKERFVAKLPTALKKAHYVDGSAADPSRVCAELGAAIKARPIDVCFIGIGENGHVAFNDPPADFTTEEPYLVVELDEKCRRQQLGEGWFPNLDAVPRQAISMSVWQILQSQCIVNTVPDTRKAHAVKISIEGDMCPNHPASVIRLHPDCSTFCDEAAAAELSAITRKFCRR</sequence>
<dbReference type="GO" id="GO:0006046">
    <property type="term" value="P:N-acetylglucosamine catabolic process"/>
    <property type="evidence" value="ECO:0007669"/>
    <property type="project" value="TreeGrafter"/>
</dbReference>
<dbReference type="PANTHER" id="PTHR11280:SF6">
    <property type="entry name" value="GLUCOSAMINE-6-PHOSPHATE ISOMERASE NAGB"/>
    <property type="match status" value="1"/>
</dbReference>
<dbReference type="AlphaFoldDB" id="A0AAE3VJD1"/>
<dbReference type="GO" id="GO:0004342">
    <property type="term" value="F:glucosamine-6-phosphate deaminase activity"/>
    <property type="evidence" value="ECO:0007669"/>
    <property type="project" value="UniProtKB-EC"/>
</dbReference>
<dbReference type="SUPFAM" id="SSF100950">
    <property type="entry name" value="NagB/RpiA/CoA transferase-like"/>
    <property type="match status" value="1"/>
</dbReference>
<dbReference type="PANTHER" id="PTHR11280">
    <property type="entry name" value="GLUCOSAMINE-6-PHOSPHATE ISOMERASE"/>
    <property type="match status" value="1"/>
</dbReference>
<dbReference type="EMBL" id="JAUSVL010000001">
    <property type="protein sequence ID" value="MDQ0291677.1"/>
    <property type="molecule type" value="Genomic_DNA"/>
</dbReference>
<evidence type="ECO:0000259" key="1">
    <source>
        <dbReference type="Pfam" id="PF01182"/>
    </source>
</evidence>
<dbReference type="CDD" id="cd01399">
    <property type="entry name" value="GlcN6P_deaminase"/>
    <property type="match status" value="1"/>
</dbReference>
<feature type="domain" description="Glucosamine/galactosamine-6-phosphate isomerase" evidence="1">
    <location>
        <begin position="10"/>
        <end position="228"/>
    </location>
</feature>
<dbReference type="InterPro" id="IPR004547">
    <property type="entry name" value="Glucosamine6P_isomerase"/>
</dbReference>
<evidence type="ECO:0000313" key="3">
    <source>
        <dbReference type="Proteomes" id="UP001238163"/>
    </source>
</evidence>
<protein>
    <submittedName>
        <fullName evidence="2">Glucosamine-6-phosphate deaminase</fullName>
        <ecNumber evidence="2">3.5.99.6</ecNumber>
    </submittedName>
</protein>
<keyword evidence="2" id="KW-0378">Hydrolase</keyword>
<dbReference type="InterPro" id="IPR037171">
    <property type="entry name" value="NagB/RpiA_transferase-like"/>
</dbReference>
<accession>A0AAE3VJD1</accession>
<keyword evidence="3" id="KW-1185">Reference proteome</keyword>
<dbReference type="EC" id="3.5.99.6" evidence="2"/>
<gene>
    <name evidence="2" type="ORF">J3R75_003784</name>
</gene>
<name>A0AAE3VJD1_9BACT</name>
<dbReference type="RefSeq" id="WP_307264809.1">
    <property type="nucleotide sequence ID" value="NZ_JAUSVL010000001.1"/>
</dbReference>
<reference evidence="2" key="1">
    <citation type="submission" date="2023-07" db="EMBL/GenBank/DDBJ databases">
        <title>Genomic Encyclopedia of Type Strains, Phase IV (KMG-IV): sequencing the most valuable type-strain genomes for metagenomic binning, comparative biology and taxonomic classification.</title>
        <authorList>
            <person name="Goeker M."/>
        </authorList>
    </citation>
    <scope>NUCLEOTIDE SEQUENCE</scope>
    <source>
        <strain evidence="2">DSM 24202</strain>
    </source>
</reference>
<dbReference type="InterPro" id="IPR006148">
    <property type="entry name" value="Glc/Gal-6P_isomerase"/>
</dbReference>
<dbReference type="Pfam" id="PF01182">
    <property type="entry name" value="Glucosamine_iso"/>
    <property type="match status" value="1"/>
</dbReference>
<proteinExistence type="predicted"/>
<dbReference type="GO" id="GO:0005737">
    <property type="term" value="C:cytoplasm"/>
    <property type="evidence" value="ECO:0007669"/>
    <property type="project" value="TreeGrafter"/>
</dbReference>
<dbReference type="GO" id="GO:0042802">
    <property type="term" value="F:identical protein binding"/>
    <property type="evidence" value="ECO:0007669"/>
    <property type="project" value="TreeGrafter"/>
</dbReference>
<dbReference type="Gene3D" id="3.40.50.1360">
    <property type="match status" value="1"/>
</dbReference>
<dbReference type="GO" id="GO:0006043">
    <property type="term" value="P:glucosamine catabolic process"/>
    <property type="evidence" value="ECO:0007669"/>
    <property type="project" value="TreeGrafter"/>
</dbReference>
<dbReference type="GO" id="GO:0005975">
    <property type="term" value="P:carbohydrate metabolic process"/>
    <property type="evidence" value="ECO:0007669"/>
    <property type="project" value="InterPro"/>
</dbReference>